<dbReference type="GO" id="GO:0005524">
    <property type="term" value="F:ATP binding"/>
    <property type="evidence" value="ECO:0007669"/>
    <property type="project" value="UniProtKB-KW"/>
</dbReference>
<protein>
    <submittedName>
        <fullName evidence="4">Heat shock protein 5</fullName>
    </submittedName>
</protein>
<keyword evidence="4" id="KW-0346">Stress response</keyword>
<reference evidence="4 5" key="1">
    <citation type="submission" date="2016-05" db="EMBL/GenBank/DDBJ databases">
        <title>Nuclear genome of Blastocystis sp. subtype 1 NandII.</title>
        <authorList>
            <person name="Gentekaki E."/>
            <person name="Curtis B."/>
            <person name="Stairs C."/>
            <person name="Eme L."/>
            <person name="Herman E."/>
            <person name="Klimes V."/>
            <person name="Arias M.C."/>
            <person name="Elias M."/>
            <person name="Hilliou F."/>
            <person name="Klute M."/>
            <person name="Malik S.-B."/>
            <person name="Pightling A."/>
            <person name="Rachubinski R."/>
            <person name="Salas D."/>
            <person name="Schlacht A."/>
            <person name="Suga H."/>
            <person name="Archibald J."/>
            <person name="Ball S.G."/>
            <person name="Clark G."/>
            <person name="Dacks J."/>
            <person name="Van Der Giezen M."/>
            <person name="Tsaousis A."/>
            <person name="Roger A."/>
        </authorList>
    </citation>
    <scope>NUCLEOTIDE SEQUENCE [LARGE SCALE GENOMIC DNA]</scope>
    <source>
        <strain evidence="5">ATCC 50177 / NandII</strain>
    </source>
</reference>
<name>A0A196S8R0_BLAHN</name>
<dbReference type="OrthoDB" id="2401965at2759"/>
<keyword evidence="5" id="KW-1185">Reference proteome</keyword>
<dbReference type="SUPFAM" id="SSF53067">
    <property type="entry name" value="Actin-like ATPase domain"/>
    <property type="match status" value="2"/>
</dbReference>
<dbReference type="PRINTS" id="PR00301">
    <property type="entry name" value="HEATSHOCK70"/>
</dbReference>
<dbReference type="Gene3D" id="3.30.420.40">
    <property type="match status" value="2"/>
</dbReference>
<sequence length="540" mass="60266">MHILAVDLGTSNSVGVVWDGREYKAIDCEGSHLLPSVVAYNSNGTIKSVGRAALNHYWVNQNVVRFAKRIIGYDFNSPEVKQYMDNCGCEVGRGIDGKAAFLIPAFQNRSLTPTVVSSHIIQTIANYARKQFNSQMDGLVVSVPAFFDQVQIDETRKAAEMAQVCDKRNIKIVSEPVAAALEYGVVSQKNATIMVIDFGGGTADTCIMRIDKTTFKVLGKNGDRCLGGDDVTNAFITFVERKFEELNDGEKLIPYSPHSVCWRGKRECLKSRVEEAKCQFADAGLRSVSIRVDDIHDQYMKREIDEEEDDDDDEEEDMIIERREFEQCIDSLMRRVIQVTRETLKIAGLTKNDIDNVIMVGGSSRLLLLQQMVRDEYGEKVMMVSNPDECVAFGACRASKYPLEAANIHFLDVVPHFYGCVKCSETSNQDEFMTLIPRNTPFPTTQVFERTLYLVHLSNGTAYPEASLDVWVSTDGTMRTAKQKNTLVVTNANTTSGNAVTVHFSIDDSGMIHAMITQCIGENPLVPDTIMCRMQPQNSN</sequence>
<dbReference type="EMBL" id="LXWW01000397">
    <property type="protein sequence ID" value="OAO13435.1"/>
    <property type="molecule type" value="Genomic_DNA"/>
</dbReference>
<dbReference type="STRING" id="478820.A0A196S8R0"/>
<dbReference type="Gene3D" id="3.30.30.30">
    <property type="match status" value="1"/>
</dbReference>
<dbReference type="PANTHER" id="PTHR19375">
    <property type="entry name" value="HEAT SHOCK PROTEIN 70KDA"/>
    <property type="match status" value="1"/>
</dbReference>
<organism evidence="4 5">
    <name type="scientific">Blastocystis sp. subtype 1 (strain ATCC 50177 / NandII)</name>
    <dbReference type="NCBI Taxonomy" id="478820"/>
    <lineage>
        <taxon>Eukaryota</taxon>
        <taxon>Sar</taxon>
        <taxon>Stramenopiles</taxon>
        <taxon>Bigyra</taxon>
        <taxon>Opalozoa</taxon>
        <taxon>Opalinata</taxon>
        <taxon>Blastocystidae</taxon>
        <taxon>Blastocystis</taxon>
    </lineage>
</organism>
<evidence type="ECO:0000256" key="1">
    <source>
        <dbReference type="ARBA" id="ARBA00022741"/>
    </source>
</evidence>
<comment type="similarity">
    <text evidence="3">Belongs to the heat shock protein 70 family.</text>
</comment>
<accession>A0A196S8R0</accession>
<dbReference type="AlphaFoldDB" id="A0A196S8R0"/>
<evidence type="ECO:0000256" key="2">
    <source>
        <dbReference type="ARBA" id="ARBA00022840"/>
    </source>
</evidence>
<dbReference type="InterPro" id="IPR013126">
    <property type="entry name" value="Hsp_70_fam"/>
</dbReference>
<evidence type="ECO:0000313" key="5">
    <source>
        <dbReference type="Proteomes" id="UP000078348"/>
    </source>
</evidence>
<dbReference type="Proteomes" id="UP000078348">
    <property type="component" value="Unassembled WGS sequence"/>
</dbReference>
<dbReference type="Gene3D" id="3.90.640.10">
    <property type="entry name" value="Actin, Chain A, domain 4"/>
    <property type="match status" value="1"/>
</dbReference>
<dbReference type="Gene3D" id="2.60.34.10">
    <property type="entry name" value="Substrate Binding Domain Of DNAk, Chain A, domain 1"/>
    <property type="match status" value="1"/>
</dbReference>
<dbReference type="InterPro" id="IPR043129">
    <property type="entry name" value="ATPase_NBD"/>
</dbReference>
<evidence type="ECO:0000256" key="3">
    <source>
        <dbReference type="RuleBase" id="RU003322"/>
    </source>
</evidence>
<gene>
    <name evidence="4" type="ORF">AV274_4880</name>
</gene>
<keyword evidence="2 3" id="KW-0067">ATP-binding</keyword>
<dbReference type="InterPro" id="IPR029047">
    <property type="entry name" value="HSP70_peptide-bd_sf"/>
</dbReference>
<keyword evidence="1 3" id="KW-0547">Nucleotide-binding</keyword>
<comment type="caution">
    <text evidence="4">The sequence shown here is derived from an EMBL/GenBank/DDBJ whole genome shotgun (WGS) entry which is preliminary data.</text>
</comment>
<proteinExistence type="inferred from homology"/>
<dbReference type="Pfam" id="PF00012">
    <property type="entry name" value="HSP70"/>
    <property type="match status" value="1"/>
</dbReference>
<evidence type="ECO:0000313" key="4">
    <source>
        <dbReference type="EMBL" id="OAO13435.1"/>
    </source>
</evidence>
<dbReference type="GO" id="GO:0140662">
    <property type="term" value="F:ATP-dependent protein folding chaperone"/>
    <property type="evidence" value="ECO:0007669"/>
    <property type="project" value="InterPro"/>
</dbReference>